<proteinExistence type="predicted"/>
<gene>
    <name evidence="2" type="ORF">SKAU_G00345540</name>
</gene>
<evidence type="ECO:0000256" key="1">
    <source>
        <dbReference type="SAM" id="MobiDB-lite"/>
    </source>
</evidence>
<evidence type="ECO:0000313" key="3">
    <source>
        <dbReference type="Proteomes" id="UP001152622"/>
    </source>
</evidence>
<sequence>MCAVCEESHVRTAPLRGHMISTPLGTSVYRARVCASEPLCSDWLEERRRRVCLSRPHCACESFTIVPAEHANPVYPAERQGRAAVRGRDRPRAPPRLESPGADVWAPP</sequence>
<feature type="region of interest" description="Disordered" evidence="1">
    <location>
        <begin position="74"/>
        <end position="108"/>
    </location>
</feature>
<keyword evidence="3" id="KW-1185">Reference proteome</keyword>
<dbReference type="AlphaFoldDB" id="A0A9Q1EJE2"/>
<name>A0A9Q1EJE2_SYNKA</name>
<protein>
    <submittedName>
        <fullName evidence="2">Uncharacterized protein</fullName>
    </submittedName>
</protein>
<reference evidence="2" key="1">
    <citation type="journal article" date="2023" name="Science">
        <title>Genome structures resolve the early diversification of teleost fishes.</title>
        <authorList>
            <person name="Parey E."/>
            <person name="Louis A."/>
            <person name="Montfort J."/>
            <person name="Bouchez O."/>
            <person name="Roques C."/>
            <person name="Iampietro C."/>
            <person name="Lluch J."/>
            <person name="Castinel A."/>
            <person name="Donnadieu C."/>
            <person name="Desvignes T."/>
            <person name="Floi Bucao C."/>
            <person name="Jouanno E."/>
            <person name="Wen M."/>
            <person name="Mejri S."/>
            <person name="Dirks R."/>
            <person name="Jansen H."/>
            <person name="Henkel C."/>
            <person name="Chen W.J."/>
            <person name="Zahm M."/>
            <person name="Cabau C."/>
            <person name="Klopp C."/>
            <person name="Thompson A.W."/>
            <person name="Robinson-Rechavi M."/>
            <person name="Braasch I."/>
            <person name="Lecointre G."/>
            <person name="Bobe J."/>
            <person name="Postlethwait J.H."/>
            <person name="Berthelot C."/>
            <person name="Roest Crollius H."/>
            <person name="Guiguen Y."/>
        </authorList>
    </citation>
    <scope>NUCLEOTIDE SEQUENCE</scope>
    <source>
        <strain evidence="2">WJC10195</strain>
    </source>
</reference>
<accession>A0A9Q1EJE2</accession>
<dbReference type="EMBL" id="JAINUF010000016">
    <property type="protein sequence ID" value="KAJ8339921.1"/>
    <property type="molecule type" value="Genomic_DNA"/>
</dbReference>
<organism evidence="2 3">
    <name type="scientific">Synaphobranchus kaupii</name>
    <name type="common">Kaup's arrowtooth eel</name>
    <dbReference type="NCBI Taxonomy" id="118154"/>
    <lineage>
        <taxon>Eukaryota</taxon>
        <taxon>Metazoa</taxon>
        <taxon>Chordata</taxon>
        <taxon>Craniata</taxon>
        <taxon>Vertebrata</taxon>
        <taxon>Euteleostomi</taxon>
        <taxon>Actinopterygii</taxon>
        <taxon>Neopterygii</taxon>
        <taxon>Teleostei</taxon>
        <taxon>Anguilliformes</taxon>
        <taxon>Synaphobranchidae</taxon>
        <taxon>Synaphobranchus</taxon>
    </lineage>
</organism>
<evidence type="ECO:0000313" key="2">
    <source>
        <dbReference type="EMBL" id="KAJ8339921.1"/>
    </source>
</evidence>
<dbReference type="Proteomes" id="UP001152622">
    <property type="component" value="Chromosome 16"/>
</dbReference>
<comment type="caution">
    <text evidence="2">The sequence shown here is derived from an EMBL/GenBank/DDBJ whole genome shotgun (WGS) entry which is preliminary data.</text>
</comment>